<dbReference type="PANTHER" id="PTHR43393:SF3">
    <property type="entry name" value="LYSINE DECARBOXYLASE-LIKE PROTEIN"/>
    <property type="match status" value="1"/>
</dbReference>
<evidence type="ECO:0000313" key="2">
    <source>
        <dbReference type="Proteomes" id="UP000222056"/>
    </source>
</evidence>
<dbReference type="InterPro" id="IPR005268">
    <property type="entry name" value="CHP00725"/>
</dbReference>
<dbReference type="Proteomes" id="UP000222056">
    <property type="component" value="Unassembled WGS sequence"/>
</dbReference>
<gene>
    <name evidence="1" type="ORF">SAMN02745716_1424</name>
</gene>
<evidence type="ECO:0000313" key="1">
    <source>
        <dbReference type="EMBL" id="SEH13958.1"/>
    </source>
</evidence>
<reference evidence="2" key="1">
    <citation type="submission" date="2016-10" db="EMBL/GenBank/DDBJ databases">
        <authorList>
            <person name="Varghese N."/>
            <person name="Submissions S."/>
        </authorList>
    </citation>
    <scope>NUCLEOTIDE SEQUENCE [LARGE SCALE GENOMIC DNA]</scope>
    <source>
        <strain evidence="2">ATCC 35263</strain>
    </source>
</reference>
<dbReference type="RefSeq" id="WP_093117685.1">
    <property type="nucleotide sequence ID" value="NZ_FNWJ01000002.1"/>
</dbReference>
<protein>
    <recommendedName>
        <fullName evidence="3">TIGR00725 family protein</fullName>
    </recommendedName>
</protein>
<dbReference type="Pfam" id="PF18306">
    <property type="entry name" value="LDcluster4"/>
    <property type="match status" value="1"/>
</dbReference>
<dbReference type="STRING" id="29539.SAMN02745716_1424"/>
<dbReference type="Gene3D" id="3.40.50.450">
    <property type="match status" value="1"/>
</dbReference>
<dbReference type="PANTHER" id="PTHR43393">
    <property type="entry name" value="CYTOKININ RIBOSIDE 5'-MONOPHOSPHATE PHOSPHORIBOHYDROLASE"/>
    <property type="match status" value="1"/>
</dbReference>
<organism evidence="1 2">
    <name type="scientific">Thermoleophilum album</name>
    <dbReference type="NCBI Taxonomy" id="29539"/>
    <lineage>
        <taxon>Bacteria</taxon>
        <taxon>Bacillati</taxon>
        <taxon>Actinomycetota</taxon>
        <taxon>Thermoleophilia</taxon>
        <taxon>Thermoleophilales</taxon>
        <taxon>Thermoleophilaceae</taxon>
        <taxon>Thermoleophilum</taxon>
    </lineage>
</organism>
<keyword evidence="2" id="KW-1185">Reference proteome</keyword>
<dbReference type="GO" id="GO:0005829">
    <property type="term" value="C:cytosol"/>
    <property type="evidence" value="ECO:0007669"/>
    <property type="project" value="TreeGrafter"/>
</dbReference>
<dbReference type="EMBL" id="FNWJ01000002">
    <property type="protein sequence ID" value="SEH13958.1"/>
    <property type="molecule type" value="Genomic_DNA"/>
</dbReference>
<dbReference type="SUPFAM" id="SSF102405">
    <property type="entry name" value="MCP/YpsA-like"/>
    <property type="match status" value="1"/>
</dbReference>
<dbReference type="InterPro" id="IPR041164">
    <property type="entry name" value="LDcluster4"/>
</dbReference>
<dbReference type="InterPro" id="IPR052341">
    <property type="entry name" value="LOG_family_nucleotidases"/>
</dbReference>
<name>A0A1H6FUX6_THEAL</name>
<dbReference type="OrthoDB" id="9794039at2"/>
<proteinExistence type="predicted"/>
<dbReference type="AlphaFoldDB" id="A0A1H6FUX6"/>
<accession>A0A1H6FUX6</accession>
<evidence type="ECO:0008006" key="3">
    <source>
        <dbReference type="Google" id="ProtNLM"/>
    </source>
</evidence>
<sequence>MTPRPAISVIGPGEAAARELWLAEEAGKLIAEGGAVLVCGGLGGVMEAACRGARRAGGVTVGILPGVSALDANPWVEIAIPTGLGEARNALVARAAGAVVAIGGGLGTLSEIALALKAGKRVFGVDTWRLEAAWPSGQSGAPVAPRYGRRAAPPEAAAPVACHSVEEAVSAALSAVAPTAGAGEL</sequence>
<dbReference type="NCBIfam" id="TIGR00725">
    <property type="entry name" value="TIGR00725 family protein"/>
    <property type="match status" value="1"/>
</dbReference>